<dbReference type="Proteomes" id="UP000192223">
    <property type="component" value="Unplaced"/>
</dbReference>
<dbReference type="GO" id="GO:0008270">
    <property type="term" value="F:zinc ion binding"/>
    <property type="evidence" value="ECO:0007669"/>
    <property type="project" value="UniProtKB-KW"/>
</dbReference>
<keyword evidence="1" id="KW-0863">Zinc-finger</keyword>
<evidence type="ECO:0000256" key="1">
    <source>
        <dbReference type="PROSITE-ProRule" id="PRU00047"/>
    </source>
</evidence>
<gene>
    <name evidence="6" type="primary">LOC112904503</name>
</gene>
<keyword evidence="1" id="KW-0862">Zinc</keyword>
<dbReference type="PROSITE" id="PS50158">
    <property type="entry name" value="ZF_CCHC"/>
    <property type="match status" value="1"/>
</dbReference>
<evidence type="ECO:0000256" key="2">
    <source>
        <dbReference type="SAM" id="Coils"/>
    </source>
</evidence>
<reference evidence="6" key="1">
    <citation type="submission" date="2025-08" db="UniProtKB">
        <authorList>
            <consortium name="RefSeq"/>
        </authorList>
    </citation>
    <scope>IDENTIFICATION</scope>
    <source>
        <tissue evidence="6">Entire body</tissue>
    </source>
</reference>
<dbReference type="RefSeq" id="XP_025830420.1">
    <property type="nucleotide sequence ID" value="XM_025974635.1"/>
</dbReference>
<dbReference type="InterPro" id="IPR036875">
    <property type="entry name" value="Znf_CCHC_sf"/>
</dbReference>
<keyword evidence="5" id="KW-1185">Reference proteome</keyword>
<name>A0A7F5QYT0_AGRPL</name>
<organism evidence="5 6">
    <name type="scientific">Agrilus planipennis</name>
    <name type="common">Emerald ash borer</name>
    <name type="synonym">Agrilus marcopoli</name>
    <dbReference type="NCBI Taxonomy" id="224129"/>
    <lineage>
        <taxon>Eukaryota</taxon>
        <taxon>Metazoa</taxon>
        <taxon>Ecdysozoa</taxon>
        <taxon>Arthropoda</taxon>
        <taxon>Hexapoda</taxon>
        <taxon>Insecta</taxon>
        <taxon>Pterygota</taxon>
        <taxon>Neoptera</taxon>
        <taxon>Endopterygota</taxon>
        <taxon>Coleoptera</taxon>
        <taxon>Polyphaga</taxon>
        <taxon>Elateriformia</taxon>
        <taxon>Buprestoidea</taxon>
        <taxon>Buprestidae</taxon>
        <taxon>Agrilinae</taxon>
        <taxon>Agrilus</taxon>
    </lineage>
</organism>
<feature type="domain" description="CCHC-type" evidence="4">
    <location>
        <begin position="350"/>
        <end position="364"/>
    </location>
</feature>
<feature type="region of interest" description="Disordered" evidence="3">
    <location>
        <begin position="1"/>
        <end position="52"/>
    </location>
</feature>
<dbReference type="AlphaFoldDB" id="A0A7F5QYT0"/>
<accession>A0A7F5QYT0</accession>
<proteinExistence type="predicted"/>
<sequence>MSESQRIATPTEASLRERRRKRSTSTVSVSVASESSDVESTSKTKKREKGKKNIAWCDDVSDAESGDKGNQPEDEMSANARRFYKIVRGLVPMKSETIRVSDRKIIRENADLLMENVVQMAGVIKELRHTIKKKEEELRDATEKAAKTVSTPVFSYADRLKVGKNTVNNVRVNENSFPVRIESKTAGKSAEFVKNIVMRTVDPIKNNIAVKNVRSTKSGDLVVDCARKEDAEKIKKSLLIKAKDDVEVREIKKRWPRVRIDRISKELNAKDLHETILGHNDFIGTFCGNDVDKFKTNFKQLAVFESKNSKDTYSAIFEVNPILRKEILDRPIYLNWQRVFARDHFSILQCFQCYDFGHLSKNCKVKEQICGKCGGKHSFKDCKSKNTSCIVCVRSNKDKKHAPVNVDHDAKSQSCPTMNRIKNAILSNIDFYGQ</sequence>
<dbReference type="OrthoDB" id="6775559at2759"/>
<dbReference type="GO" id="GO:0003676">
    <property type="term" value="F:nucleic acid binding"/>
    <property type="evidence" value="ECO:0007669"/>
    <property type="project" value="InterPro"/>
</dbReference>
<dbReference type="SUPFAM" id="SSF57756">
    <property type="entry name" value="Retrovirus zinc finger-like domains"/>
    <property type="match status" value="1"/>
</dbReference>
<feature type="compositionally biased region" description="Basic residues" evidence="3">
    <location>
        <begin position="43"/>
        <end position="52"/>
    </location>
</feature>
<evidence type="ECO:0000256" key="3">
    <source>
        <dbReference type="SAM" id="MobiDB-lite"/>
    </source>
</evidence>
<evidence type="ECO:0000313" key="5">
    <source>
        <dbReference type="Proteomes" id="UP000192223"/>
    </source>
</evidence>
<keyword evidence="1" id="KW-0479">Metal-binding</keyword>
<dbReference type="InterPro" id="IPR001878">
    <property type="entry name" value="Znf_CCHC"/>
</dbReference>
<keyword evidence="2" id="KW-0175">Coiled coil</keyword>
<evidence type="ECO:0000313" key="6">
    <source>
        <dbReference type="RefSeq" id="XP_025830420.1"/>
    </source>
</evidence>
<dbReference type="GeneID" id="112904503"/>
<dbReference type="KEGG" id="apln:112904503"/>
<dbReference type="Gene3D" id="4.10.60.10">
    <property type="entry name" value="Zinc finger, CCHC-type"/>
    <property type="match status" value="1"/>
</dbReference>
<feature type="coiled-coil region" evidence="2">
    <location>
        <begin position="124"/>
        <end position="151"/>
    </location>
</feature>
<protein>
    <submittedName>
        <fullName evidence="6">Uncharacterized protein LOC112904503</fullName>
    </submittedName>
</protein>
<evidence type="ECO:0000259" key="4">
    <source>
        <dbReference type="PROSITE" id="PS50158"/>
    </source>
</evidence>
<feature type="compositionally biased region" description="Low complexity" evidence="3">
    <location>
        <begin position="24"/>
        <end position="41"/>
    </location>
</feature>
<dbReference type="InParanoid" id="A0A7F5QYT0"/>